<dbReference type="InParanoid" id="T0S2B6"/>
<dbReference type="PROSITE" id="PS00107">
    <property type="entry name" value="PROTEIN_KINASE_ATP"/>
    <property type="match status" value="1"/>
</dbReference>
<dbReference type="OMA" id="WANNARK"/>
<dbReference type="InterPro" id="IPR017441">
    <property type="entry name" value="Protein_kinase_ATP_BS"/>
</dbReference>
<dbReference type="GO" id="GO:0010506">
    <property type="term" value="P:regulation of autophagy"/>
    <property type="evidence" value="ECO:0007669"/>
    <property type="project" value="InterPro"/>
</dbReference>
<comment type="similarity">
    <text evidence="4">Belongs to the protein kinase superfamily.</text>
</comment>
<evidence type="ECO:0000313" key="8">
    <source>
        <dbReference type="Proteomes" id="UP000030762"/>
    </source>
</evidence>
<keyword evidence="8" id="KW-1185">Reference proteome</keyword>
<dbReference type="Proteomes" id="UP000030762">
    <property type="component" value="Unassembled WGS sequence"/>
</dbReference>
<gene>
    <name evidence="7" type="ORF">SDRG_03276</name>
</gene>
<dbReference type="InterPro" id="IPR008271">
    <property type="entry name" value="Ser/Thr_kinase_AS"/>
</dbReference>
<dbReference type="CDD" id="cd14008">
    <property type="entry name" value="STKc_LKB1_CaMKK"/>
    <property type="match status" value="1"/>
</dbReference>
<dbReference type="InterPro" id="IPR045269">
    <property type="entry name" value="Atg1-like"/>
</dbReference>
<dbReference type="VEuPathDB" id="FungiDB:SDRG_03276"/>
<name>T0S2B6_SAPDV</name>
<dbReference type="GeneID" id="19944003"/>
<accession>T0S2B6</accession>
<evidence type="ECO:0000256" key="3">
    <source>
        <dbReference type="PROSITE-ProRule" id="PRU10141"/>
    </source>
</evidence>
<feature type="binding site" evidence="3">
    <location>
        <position position="109"/>
    </location>
    <ligand>
        <name>ATP</name>
        <dbReference type="ChEBI" id="CHEBI:30616"/>
    </ligand>
</feature>
<keyword evidence="7" id="KW-0808">Transferase</keyword>
<dbReference type="PROSITE" id="PS00108">
    <property type="entry name" value="PROTEIN_KINASE_ST"/>
    <property type="match status" value="1"/>
</dbReference>
<protein>
    <submittedName>
        <fullName evidence="7">CAMKK protein kinase</fullName>
    </submittedName>
</protein>
<dbReference type="InterPro" id="IPR000719">
    <property type="entry name" value="Prot_kinase_dom"/>
</dbReference>
<dbReference type="InterPro" id="IPR011009">
    <property type="entry name" value="Kinase-like_dom_sf"/>
</dbReference>
<evidence type="ECO:0000256" key="5">
    <source>
        <dbReference type="SAM" id="MobiDB-lite"/>
    </source>
</evidence>
<dbReference type="EMBL" id="JH767139">
    <property type="protein sequence ID" value="EQC39068.1"/>
    <property type="molecule type" value="Genomic_DNA"/>
</dbReference>
<evidence type="ECO:0000259" key="6">
    <source>
        <dbReference type="PROSITE" id="PS50011"/>
    </source>
</evidence>
<feature type="compositionally biased region" description="Polar residues" evidence="5">
    <location>
        <begin position="448"/>
        <end position="458"/>
    </location>
</feature>
<evidence type="ECO:0000313" key="7">
    <source>
        <dbReference type="EMBL" id="EQC39068.1"/>
    </source>
</evidence>
<dbReference type="SUPFAM" id="SSF56112">
    <property type="entry name" value="Protein kinase-like (PK-like)"/>
    <property type="match status" value="1"/>
</dbReference>
<feature type="region of interest" description="Disordered" evidence="5">
    <location>
        <begin position="438"/>
        <end position="467"/>
    </location>
</feature>
<dbReference type="Pfam" id="PF00069">
    <property type="entry name" value="Pkinase"/>
    <property type="match status" value="1"/>
</dbReference>
<dbReference type="GO" id="GO:0004674">
    <property type="term" value="F:protein serine/threonine kinase activity"/>
    <property type="evidence" value="ECO:0007669"/>
    <property type="project" value="UniProtKB-KW"/>
</dbReference>
<proteinExistence type="inferred from homology"/>
<keyword evidence="4" id="KW-0723">Serine/threonine-protein kinase</keyword>
<dbReference type="eggNOG" id="KOG0585">
    <property type="taxonomic scope" value="Eukaryota"/>
</dbReference>
<keyword evidence="2 3" id="KW-0067">ATP-binding</keyword>
<dbReference type="STRING" id="1156394.T0S2B6"/>
<evidence type="ECO:0000256" key="4">
    <source>
        <dbReference type="RuleBase" id="RU000304"/>
    </source>
</evidence>
<dbReference type="GO" id="GO:0005524">
    <property type="term" value="F:ATP binding"/>
    <property type="evidence" value="ECO:0007669"/>
    <property type="project" value="UniProtKB-UniRule"/>
</dbReference>
<reference evidence="7 8" key="1">
    <citation type="submission" date="2012-04" db="EMBL/GenBank/DDBJ databases">
        <title>The Genome Sequence of Saprolegnia declina VS20.</title>
        <authorList>
            <consortium name="The Broad Institute Genome Sequencing Platform"/>
            <person name="Russ C."/>
            <person name="Nusbaum C."/>
            <person name="Tyler B."/>
            <person name="van West P."/>
            <person name="Dieguez-Uribeondo J."/>
            <person name="de Bruijn I."/>
            <person name="Tripathy S."/>
            <person name="Jiang R."/>
            <person name="Young S.K."/>
            <person name="Zeng Q."/>
            <person name="Gargeya S."/>
            <person name="Fitzgerald M."/>
            <person name="Haas B."/>
            <person name="Abouelleil A."/>
            <person name="Alvarado L."/>
            <person name="Arachchi H.M."/>
            <person name="Berlin A."/>
            <person name="Chapman S.B."/>
            <person name="Goldberg J."/>
            <person name="Griggs A."/>
            <person name="Gujja S."/>
            <person name="Hansen M."/>
            <person name="Howarth C."/>
            <person name="Imamovic A."/>
            <person name="Larimer J."/>
            <person name="McCowen C."/>
            <person name="Montmayeur A."/>
            <person name="Murphy C."/>
            <person name="Neiman D."/>
            <person name="Pearson M."/>
            <person name="Priest M."/>
            <person name="Roberts A."/>
            <person name="Saif S."/>
            <person name="Shea T."/>
            <person name="Sisk P."/>
            <person name="Sykes S."/>
            <person name="Wortman J."/>
            <person name="Nusbaum C."/>
            <person name="Birren B."/>
        </authorList>
    </citation>
    <scope>NUCLEOTIDE SEQUENCE [LARGE SCALE GENOMIC DNA]</scope>
    <source>
        <strain evidence="7 8">VS20</strain>
    </source>
</reference>
<evidence type="ECO:0000256" key="1">
    <source>
        <dbReference type="ARBA" id="ARBA00022741"/>
    </source>
</evidence>
<dbReference type="Gene3D" id="1.10.510.10">
    <property type="entry name" value="Transferase(Phosphotransferase) domain 1"/>
    <property type="match status" value="1"/>
</dbReference>
<dbReference type="PANTHER" id="PTHR24348:SF72">
    <property type="entry name" value="SERINE_THREONINE PROTEIN KINASE"/>
    <property type="match status" value="1"/>
</dbReference>
<feature type="domain" description="Protein kinase" evidence="6">
    <location>
        <begin position="76"/>
        <end position="383"/>
    </location>
</feature>
<dbReference type="GO" id="GO:0005737">
    <property type="term" value="C:cytoplasm"/>
    <property type="evidence" value="ECO:0007669"/>
    <property type="project" value="TreeGrafter"/>
</dbReference>
<dbReference type="OrthoDB" id="68483at2759"/>
<dbReference type="FunCoup" id="T0S2B6">
    <property type="interactions" value="1"/>
</dbReference>
<keyword evidence="1 3" id="KW-0547">Nucleotide-binding</keyword>
<dbReference type="RefSeq" id="XP_008607129.1">
    <property type="nucleotide sequence ID" value="XM_008608907.1"/>
</dbReference>
<organism evidence="7 8">
    <name type="scientific">Saprolegnia diclina (strain VS20)</name>
    <dbReference type="NCBI Taxonomy" id="1156394"/>
    <lineage>
        <taxon>Eukaryota</taxon>
        <taxon>Sar</taxon>
        <taxon>Stramenopiles</taxon>
        <taxon>Oomycota</taxon>
        <taxon>Saprolegniomycetes</taxon>
        <taxon>Saprolegniales</taxon>
        <taxon>Saprolegniaceae</taxon>
        <taxon>Saprolegnia</taxon>
    </lineage>
</organism>
<evidence type="ECO:0000256" key="2">
    <source>
        <dbReference type="ARBA" id="ARBA00022840"/>
    </source>
</evidence>
<dbReference type="PANTHER" id="PTHR24348">
    <property type="entry name" value="SERINE/THREONINE-PROTEIN KINASE UNC-51-RELATED"/>
    <property type="match status" value="1"/>
</dbReference>
<sequence length="467" mass="51138">MSNKPDKSIKGFFGGLFKRKESSVAAPPPMPVAAPKPVVAPAHVVSTGASSGVCLSPQDDDNDAGSPCPSNVLAEFEFVKELGKGATAVVKLCRRKVHDNQKDDLVAMKEFKTSLLKKMKEFKREGRRMIVSTAFDKVQIEIAIMKKLSHANLVSLEAVLDDGDEQLVLVLEYAPYGQIMVWDAAQLSYVPSIDAHSFSAPAPTTPAVQLAKNGLPLHIARKCFRELLIGLEYLHTNDICHRDLKPENILVGNQGTVKIADFGVAHFFDDKAPAAQPVAHGYLTNSAGTYAYMAPESMASEPYSAFVADIWALGITLYAMLFGSLPYFSAEVTELFDMIQNNPITLPNAVQAHLELTSLLLGLLEKDPAKRLTITEMKRHPWVNRGYESQREDFQSQQIETVEVSADDIQNAFTRIPSMAALTRMKISSNKWANNARKAVKEKELIKQASSASSNSGDTKPESTKTA</sequence>
<dbReference type="PROSITE" id="PS50011">
    <property type="entry name" value="PROTEIN_KINASE_DOM"/>
    <property type="match status" value="1"/>
</dbReference>
<dbReference type="SMART" id="SM00220">
    <property type="entry name" value="S_TKc"/>
    <property type="match status" value="1"/>
</dbReference>
<dbReference type="AlphaFoldDB" id="T0S2B6"/>
<keyword evidence="7" id="KW-0418">Kinase</keyword>